<dbReference type="AlphaFoldDB" id="A0A0M6XYP0"/>
<evidence type="ECO:0000256" key="1">
    <source>
        <dbReference type="SAM" id="Phobius"/>
    </source>
</evidence>
<accession>A0A0M6XYP0</accession>
<dbReference type="STRING" id="187304.B0E33_25365"/>
<proteinExistence type="predicted"/>
<keyword evidence="1" id="KW-0472">Membrane</keyword>
<dbReference type="EMBL" id="CXST01000001">
    <property type="protein sequence ID" value="CTQ42527.1"/>
    <property type="molecule type" value="Genomic_DNA"/>
</dbReference>
<keyword evidence="1" id="KW-0812">Transmembrane</keyword>
<reference evidence="3" key="1">
    <citation type="submission" date="2015-07" db="EMBL/GenBank/DDBJ databases">
        <authorList>
            <person name="Rodrigo-Torres Lidia"/>
            <person name="Arahal R.David."/>
        </authorList>
    </citation>
    <scope>NUCLEOTIDE SEQUENCE [LARGE SCALE GENOMIC DNA]</scope>
    <source>
        <strain evidence="3">CECT 4801</strain>
    </source>
</reference>
<evidence type="ECO:0000313" key="2">
    <source>
        <dbReference type="EMBL" id="CTQ42527.1"/>
    </source>
</evidence>
<organism evidence="2 3">
    <name type="scientific">Roseibium aggregatum</name>
    <dbReference type="NCBI Taxonomy" id="187304"/>
    <lineage>
        <taxon>Bacteria</taxon>
        <taxon>Pseudomonadati</taxon>
        <taxon>Pseudomonadota</taxon>
        <taxon>Alphaproteobacteria</taxon>
        <taxon>Hyphomicrobiales</taxon>
        <taxon>Stappiaceae</taxon>
        <taxon>Roseibium</taxon>
    </lineage>
</organism>
<dbReference type="OrthoDB" id="7161641at2"/>
<keyword evidence="1" id="KW-1133">Transmembrane helix</keyword>
<evidence type="ECO:0000313" key="3">
    <source>
        <dbReference type="Proteomes" id="UP000048926"/>
    </source>
</evidence>
<evidence type="ECO:0008006" key="4">
    <source>
        <dbReference type="Google" id="ProtNLM"/>
    </source>
</evidence>
<gene>
    <name evidence="2" type="ORF">LAL4801_00958</name>
</gene>
<sequence length="1093" mass="115795">MPKTGGSQNTAKVTPKKRKRLRYVVAAVLVGLVAGIAILFATGPVHIPLLGSLLAYQGTRGQVELSIGSASVDFTAPDGINILISDARAEIAGGSPVSISLPELTAPLNRDALLSGKLHFSSLNLTRPHVRIVLAGGPAKFPEMGPLMEAVDRVSDVVDDQFARRGLSFVKIRDASFELAGSIPRRYRGIDADILRDDNRSIRAFARVAGNISTWRLELARNAPPGANAKSIGVVVNGITLAELLGPNAKSVQGKGLGLPASAKIESRLTGDGKFVSANAVARVRNGWFQLGKTLVAFDDAALSLLFEAGQNAIEITSSHVIRGNSRIFFTGSVSPVAGDSPEWQINLDSEYPQFGSADVPEEPHMLDGVQIRARFDPLEKLLSVDRFTARSGKAVVHGVASLQITPEGPYLALAADGELIPVAVAKQLWPITLVPPARRWIIERLKGGLIETVSYTGALRPPAFDPRDPDPGWAGDDMRLDMRFSDGAVMPVGDVPQIDGLDGTLTIENETLTVTATGGTATASSGGKVTLPDGVFAIQNLPLRDGKMASVKTRMEGSASDLGAMVNSAPFRVLDRADLKNDGVEGAGELEITASFPLGNEIDLADIDWQATGRLTNFSDSNPIMGHTVRKSDVALEANKDQVAITGKGILDGLQADIDLVVPLGESGVAARQDVVVALNAKQLKEKGVDLTAFLQGNMTLSVAKVSDGQEFVIDLKQTDVRLQALGWQKAKGVPATASFKLVETDTQRRVKDFKLVSEGVDVAGSMQLSMAGDLVSASFNTFKLRPGDNVEVDIQKATDGRYDIIFAGSSFDGRGLIKSMRSPGGSKGAGDFSGGARIAANIDRVTGFNNQAIEKFSGKIDTGAKGLVSADLKGLVNGRANFEFTVTDQGGTQAAIGRFANTGATLRFLDLYKRMRGGTGVLNVAMADENSWVGDFNVRSLRITEDPAIQRIREQNRSNRIPDGRAINTNEAADTASFETLDINFSREGELLTISRGALQGNALGGTVSGSVDLSQQTLNLTGTFVPIYALNNFFAKIPLLGFALGGNSGEGLIGVTYRLSGSVSDPVLSVNPISAIAPGIFRKMFEFQAN</sequence>
<name>A0A0M6XYP0_9HYPH</name>
<protein>
    <recommendedName>
        <fullName evidence="4">AsmA-like protein</fullName>
    </recommendedName>
</protein>
<dbReference type="Proteomes" id="UP000048926">
    <property type="component" value="Unassembled WGS sequence"/>
</dbReference>
<feature type="transmembrane region" description="Helical" evidence="1">
    <location>
        <begin position="21"/>
        <end position="41"/>
    </location>
</feature>
<keyword evidence="3" id="KW-1185">Reference proteome</keyword>